<dbReference type="OrthoDB" id="5511210at2759"/>
<evidence type="ECO:0000313" key="6">
    <source>
        <dbReference type="EMBL" id="OAY39577.1"/>
    </source>
</evidence>
<dbReference type="PANTHER" id="PTHR11527">
    <property type="entry name" value="HEAT-SHOCK PROTEIN 20 FAMILY MEMBER"/>
    <property type="match status" value="1"/>
</dbReference>
<dbReference type="Proteomes" id="UP000091857">
    <property type="component" value="Chromosome 10"/>
</dbReference>
<gene>
    <name evidence="6" type="ORF">MANES_10G105900v8</name>
</gene>
<evidence type="ECO:0000256" key="4">
    <source>
        <dbReference type="SAM" id="SignalP"/>
    </source>
</evidence>
<dbReference type="InterPro" id="IPR008978">
    <property type="entry name" value="HSP20-like_chaperone"/>
</dbReference>
<dbReference type="InterPro" id="IPR031107">
    <property type="entry name" value="Small_HSP"/>
</dbReference>
<dbReference type="SUPFAM" id="SSF49764">
    <property type="entry name" value="HSP20-like chaperones"/>
    <property type="match status" value="1"/>
</dbReference>
<dbReference type="GO" id="GO:0042542">
    <property type="term" value="P:response to hydrogen peroxide"/>
    <property type="evidence" value="ECO:0000318"/>
    <property type="project" value="GO_Central"/>
</dbReference>
<dbReference type="Gene3D" id="2.60.40.790">
    <property type="match status" value="1"/>
</dbReference>
<dbReference type="EMBL" id="CM004396">
    <property type="protein sequence ID" value="OAY39577.1"/>
    <property type="molecule type" value="Genomic_DNA"/>
</dbReference>
<dbReference type="OMA" id="WKETSTH"/>
<feature type="signal peptide" evidence="4">
    <location>
        <begin position="1"/>
        <end position="28"/>
    </location>
</feature>
<dbReference type="GO" id="GO:0009408">
    <property type="term" value="P:response to heat"/>
    <property type="evidence" value="ECO:0000318"/>
    <property type="project" value="GO_Central"/>
</dbReference>
<protein>
    <recommendedName>
        <fullName evidence="5">SHSP domain-containing protein</fullName>
    </recommendedName>
</protein>
<feature type="domain" description="SHSP" evidence="5">
    <location>
        <begin position="60"/>
        <end position="176"/>
    </location>
</feature>
<organism evidence="6 7">
    <name type="scientific">Manihot esculenta</name>
    <name type="common">Cassava</name>
    <name type="synonym">Jatropha manihot</name>
    <dbReference type="NCBI Taxonomy" id="3983"/>
    <lineage>
        <taxon>Eukaryota</taxon>
        <taxon>Viridiplantae</taxon>
        <taxon>Streptophyta</taxon>
        <taxon>Embryophyta</taxon>
        <taxon>Tracheophyta</taxon>
        <taxon>Spermatophyta</taxon>
        <taxon>Magnoliopsida</taxon>
        <taxon>eudicotyledons</taxon>
        <taxon>Gunneridae</taxon>
        <taxon>Pentapetalae</taxon>
        <taxon>rosids</taxon>
        <taxon>fabids</taxon>
        <taxon>Malpighiales</taxon>
        <taxon>Euphorbiaceae</taxon>
        <taxon>Crotonoideae</taxon>
        <taxon>Manihoteae</taxon>
        <taxon>Manihot</taxon>
    </lineage>
</organism>
<comment type="similarity">
    <text evidence="2 3">Belongs to the small heat shock protein (HSP20) family.</text>
</comment>
<evidence type="ECO:0000313" key="7">
    <source>
        <dbReference type="Proteomes" id="UP000091857"/>
    </source>
</evidence>
<dbReference type="Pfam" id="PF00011">
    <property type="entry name" value="HSP20"/>
    <property type="match status" value="1"/>
</dbReference>
<evidence type="ECO:0000256" key="1">
    <source>
        <dbReference type="ARBA" id="ARBA00023016"/>
    </source>
</evidence>
<sequence>MTNPRFKNTSFVIPLLILPTLMATQANALIPYTRTLWDLIPSTEDPFRILEQTPFTIPKGVEALALAKADWKETPASHVISLDIPGIKRDEIKIEVEENRVLRISGERKGEEEVEGEKWHRAERTNGKFWRQFRLPNNADLDHIKAHLEDGVLKITVPKFAEEQRRQPKVIDIVEENSSGQDIKTTKAEM</sequence>
<dbReference type="CDD" id="cd06472">
    <property type="entry name" value="ACD_ScHsp26_like"/>
    <property type="match status" value="1"/>
</dbReference>
<dbReference type="Gramene" id="Manes.10G105900.1.v8.1">
    <property type="protein sequence ID" value="Manes.10G105900.1.v8.1.CDS.1"/>
    <property type="gene ID" value="Manes.10G105900.v8.1"/>
</dbReference>
<feature type="chain" id="PRO_5012903530" description="SHSP domain-containing protein" evidence="4">
    <location>
        <begin position="29"/>
        <end position="190"/>
    </location>
</feature>
<comment type="caution">
    <text evidence="6">The sequence shown here is derived from an EMBL/GenBank/DDBJ whole genome shotgun (WGS) entry which is preliminary data.</text>
</comment>
<evidence type="ECO:0000256" key="3">
    <source>
        <dbReference type="RuleBase" id="RU003616"/>
    </source>
</evidence>
<dbReference type="InterPro" id="IPR002068">
    <property type="entry name" value="A-crystallin/Hsp20_dom"/>
</dbReference>
<accession>A0A2C9V533</accession>
<proteinExistence type="inferred from homology"/>
<evidence type="ECO:0000256" key="2">
    <source>
        <dbReference type="PROSITE-ProRule" id="PRU00285"/>
    </source>
</evidence>
<keyword evidence="7" id="KW-1185">Reference proteome</keyword>
<reference evidence="7" key="1">
    <citation type="journal article" date="2016" name="Nat. Biotechnol.">
        <title>Sequencing wild and cultivated cassava and related species reveals extensive interspecific hybridization and genetic diversity.</title>
        <authorList>
            <person name="Bredeson J.V."/>
            <person name="Lyons J.B."/>
            <person name="Prochnik S.E."/>
            <person name="Wu G.A."/>
            <person name="Ha C.M."/>
            <person name="Edsinger-Gonzales E."/>
            <person name="Grimwood J."/>
            <person name="Schmutz J."/>
            <person name="Rabbi I.Y."/>
            <person name="Egesi C."/>
            <person name="Nauluvula P."/>
            <person name="Lebot V."/>
            <person name="Ndunguru J."/>
            <person name="Mkamilo G."/>
            <person name="Bart R.S."/>
            <person name="Setter T.L."/>
            <person name="Gleadow R.M."/>
            <person name="Kulakow P."/>
            <person name="Ferguson M.E."/>
            <person name="Rounsley S."/>
            <person name="Rokhsar D.S."/>
        </authorList>
    </citation>
    <scope>NUCLEOTIDE SEQUENCE [LARGE SCALE GENOMIC DNA]</scope>
    <source>
        <strain evidence="7">cv. AM560-2</strain>
    </source>
</reference>
<dbReference type="GO" id="GO:0009651">
    <property type="term" value="P:response to salt stress"/>
    <property type="evidence" value="ECO:0000318"/>
    <property type="project" value="GO_Central"/>
</dbReference>
<evidence type="ECO:0000259" key="5">
    <source>
        <dbReference type="PROSITE" id="PS01031"/>
    </source>
</evidence>
<keyword evidence="1" id="KW-0346">Stress response</keyword>
<name>A0A2C9V533_MANES</name>
<dbReference type="GO" id="GO:0006457">
    <property type="term" value="P:protein folding"/>
    <property type="evidence" value="ECO:0000318"/>
    <property type="project" value="GO_Central"/>
</dbReference>
<keyword evidence="4" id="KW-0732">Signal</keyword>
<dbReference type="GO" id="GO:0051259">
    <property type="term" value="P:protein complex oligomerization"/>
    <property type="evidence" value="ECO:0000318"/>
    <property type="project" value="GO_Central"/>
</dbReference>
<dbReference type="PROSITE" id="PS01031">
    <property type="entry name" value="SHSP"/>
    <property type="match status" value="1"/>
</dbReference>
<dbReference type="GO" id="GO:0051082">
    <property type="term" value="F:unfolded protein binding"/>
    <property type="evidence" value="ECO:0000318"/>
    <property type="project" value="GO_Central"/>
</dbReference>
<dbReference type="AlphaFoldDB" id="A0A2C9V533"/>